<feature type="transmembrane region" description="Helical" evidence="1">
    <location>
        <begin position="87"/>
        <end position="104"/>
    </location>
</feature>
<evidence type="ECO:0000256" key="1">
    <source>
        <dbReference type="SAM" id="Phobius"/>
    </source>
</evidence>
<keyword evidence="1" id="KW-1133">Transmembrane helix</keyword>
<feature type="transmembrane region" description="Helical" evidence="1">
    <location>
        <begin position="56"/>
        <end position="75"/>
    </location>
</feature>
<evidence type="ECO:0000313" key="3">
    <source>
        <dbReference type="Proteomes" id="UP001056035"/>
    </source>
</evidence>
<keyword evidence="1" id="KW-0472">Membrane</keyword>
<gene>
    <name evidence="2" type="ORF">NBH00_09585</name>
</gene>
<keyword evidence="1" id="KW-0812">Transmembrane</keyword>
<organism evidence="2 3">
    <name type="scientific">Paraconexibacter antarcticus</name>
    <dbReference type="NCBI Taxonomy" id="2949664"/>
    <lineage>
        <taxon>Bacteria</taxon>
        <taxon>Bacillati</taxon>
        <taxon>Actinomycetota</taxon>
        <taxon>Thermoleophilia</taxon>
        <taxon>Solirubrobacterales</taxon>
        <taxon>Paraconexibacteraceae</taxon>
        <taxon>Paraconexibacter</taxon>
    </lineage>
</organism>
<proteinExistence type="predicted"/>
<reference evidence="2 3" key="1">
    <citation type="submission" date="2022-06" db="EMBL/GenBank/DDBJ databases">
        <title>Paraconexibacter antarcticus.</title>
        <authorList>
            <person name="Kim C.S."/>
        </authorList>
    </citation>
    <scope>NUCLEOTIDE SEQUENCE [LARGE SCALE GENOMIC DNA]</scope>
    <source>
        <strain evidence="2 3">02-257</strain>
    </source>
</reference>
<keyword evidence="3" id="KW-1185">Reference proteome</keyword>
<protein>
    <submittedName>
        <fullName evidence="2">Uncharacterized protein</fullName>
    </submittedName>
</protein>
<feature type="transmembrane region" description="Helical" evidence="1">
    <location>
        <begin position="12"/>
        <end position="30"/>
    </location>
</feature>
<evidence type="ECO:0000313" key="2">
    <source>
        <dbReference type="EMBL" id="UTI66443.1"/>
    </source>
</evidence>
<accession>A0ABY5DWQ2</accession>
<dbReference type="RefSeq" id="WP_254573114.1">
    <property type="nucleotide sequence ID" value="NZ_CP098502.1"/>
</dbReference>
<feature type="transmembrane region" description="Helical" evidence="1">
    <location>
        <begin position="119"/>
        <end position="137"/>
    </location>
</feature>
<dbReference type="EMBL" id="CP098502">
    <property type="protein sequence ID" value="UTI66443.1"/>
    <property type="molecule type" value="Genomic_DNA"/>
</dbReference>
<name>A0ABY5DWQ2_9ACTN</name>
<dbReference type="Proteomes" id="UP001056035">
    <property type="component" value="Chromosome"/>
</dbReference>
<sequence length="152" mass="16533">MDTSKLSRGELIAVAGGLALLIGIFLKWYASVSVNATIAGHDGIGSYSGWQVHHTIRYLLVLAAIAPLILAYIILRDHQLSWPRGEMTAVIAIVTIGLVFYNGIIDRPGDPSGEINLRIGWYLSFLGALMMLTGSVMRQQESEVVRKPPGVM</sequence>